<reference evidence="3 4" key="1">
    <citation type="submission" date="2018-10" db="EMBL/GenBank/DDBJ databases">
        <title>Sequencing the genomes of 1000 actinobacteria strains.</title>
        <authorList>
            <person name="Klenk H.-P."/>
        </authorList>
    </citation>
    <scope>NUCLEOTIDE SEQUENCE [LARGE SCALE GENOMIC DNA]</scope>
    <source>
        <strain evidence="3 4">DSM 44267</strain>
    </source>
</reference>
<dbReference type="PANTHER" id="PTHR46732:SF8">
    <property type="entry name" value="ATP-DEPENDENT PROTEASE LA (LON) DOMAIN PROTEIN"/>
    <property type="match status" value="1"/>
</dbReference>
<protein>
    <recommendedName>
        <fullName evidence="2">Lon N-terminal domain-containing protein</fullName>
    </recommendedName>
</protein>
<dbReference type="Gene3D" id="1.20.58.1480">
    <property type="match status" value="1"/>
</dbReference>
<dbReference type="RefSeq" id="WP_121034555.1">
    <property type="nucleotide sequence ID" value="NZ_RBXT01000001.1"/>
</dbReference>
<dbReference type="SMART" id="SM00464">
    <property type="entry name" value="LON"/>
    <property type="match status" value="1"/>
</dbReference>
<comment type="caution">
    <text evidence="3">The sequence shown here is derived from an EMBL/GenBank/DDBJ whole genome shotgun (WGS) entry which is preliminary data.</text>
</comment>
<dbReference type="Proteomes" id="UP000278440">
    <property type="component" value="Unassembled WGS sequence"/>
</dbReference>
<feature type="region of interest" description="Disordered" evidence="1">
    <location>
        <begin position="144"/>
        <end position="171"/>
    </location>
</feature>
<evidence type="ECO:0000313" key="3">
    <source>
        <dbReference type="EMBL" id="RKT79705.1"/>
    </source>
</evidence>
<evidence type="ECO:0000313" key="4">
    <source>
        <dbReference type="Proteomes" id="UP000278440"/>
    </source>
</evidence>
<proteinExistence type="predicted"/>
<dbReference type="InterPro" id="IPR046336">
    <property type="entry name" value="Lon_prtase_N_sf"/>
</dbReference>
<sequence length="232" mass="25091">MASLPLFPLGTVLMPGAQLPLQIFEPRYVRMLRDLVDAQDERPPVFGVIAIREGFEVGSDGVRALHPIGCAARLTQAAAIATDRFLVVCRGTDRFTLEGIEPAGTDYFTASVSYLDESDGDTDAVPALADRLRREVAAYRRSTASAMSSAVSPDGEQGEPGEVAEPPDDGRELSYWLPEAVNLDLAERQRLLACPDTAARLRLALGIVRRERALADTLGAFAPPPDRPFSLN</sequence>
<organism evidence="3 4">
    <name type="scientific">Terracoccus luteus</name>
    <dbReference type="NCBI Taxonomy" id="53356"/>
    <lineage>
        <taxon>Bacteria</taxon>
        <taxon>Bacillati</taxon>
        <taxon>Actinomycetota</taxon>
        <taxon>Actinomycetes</taxon>
        <taxon>Micrococcales</taxon>
        <taxon>Intrasporangiaceae</taxon>
        <taxon>Terracoccus</taxon>
    </lineage>
</organism>
<accession>A0A495Y2N2</accession>
<gene>
    <name evidence="3" type="ORF">DFJ68_3183</name>
</gene>
<dbReference type="Gene3D" id="2.30.130.40">
    <property type="entry name" value="LON domain-like"/>
    <property type="match status" value="1"/>
</dbReference>
<dbReference type="PROSITE" id="PS51787">
    <property type="entry name" value="LON_N"/>
    <property type="match status" value="1"/>
</dbReference>
<name>A0A495Y2N2_9MICO</name>
<dbReference type="OrthoDB" id="25394at2"/>
<dbReference type="PANTHER" id="PTHR46732">
    <property type="entry name" value="ATP-DEPENDENT PROTEASE LA (LON) DOMAIN PROTEIN"/>
    <property type="match status" value="1"/>
</dbReference>
<dbReference type="InterPro" id="IPR003111">
    <property type="entry name" value="Lon_prtase_N"/>
</dbReference>
<dbReference type="SUPFAM" id="SSF88697">
    <property type="entry name" value="PUA domain-like"/>
    <property type="match status" value="1"/>
</dbReference>
<feature type="domain" description="Lon N-terminal" evidence="2">
    <location>
        <begin position="1"/>
        <end position="212"/>
    </location>
</feature>
<keyword evidence="4" id="KW-1185">Reference proteome</keyword>
<dbReference type="InterPro" id="IPR015947">
    <property type="entry name" value="PUA-like_sf"/>
</dbReference>
<dbReference type="EMBL" id="RBXT01000001">
    <property type="protein sequence ID" value="RKT79705.1"/>
    <property type="molecule type" value="Genomic_DNA"/>
</dbReference>
<dbReference type="Pfam" id="PF02190">
    <property type="entry name" value="LON_substr_bdg"/>
    <property type="match status" value="1"/>
</dbReference>
<evidence type="ECO:0000259" key="2">
    <source>
        <dbReference type="PROSITE" id="PS51787"/>
    </source>
</evidence>
<dbReference type="AlphaFoldDB" id="A0A495Y2N2"/>
<evidence type="ECO:0000256" key="1">
    <source>
        <dbReference type="SAM" id="MobiDB-lite"/>
    </source>
</evidence>